<keyword evidence="3" id="KW-1185">Reference proteome</keyword>
<reference evidence="3" key="1">
    <citation type="journal article" date="2019" name="Int. J. Syst. Evol. Microbiol.">
        <title>The Global Catalogue of Microorganisms (GCM) 10K type strain sequencing project: providing services to taxonomists for standard genome sequencing and annotation.</title>
        <authorList>
            <consortium name="The Broad Institute Genomics Platform"/>
            <consortium name="The Broad Institute Genome Sequencing Center for Infectious Disease"/>
            <person name="Wu L."/>
            <person name="Ma J."/>
        </authorList>
    </citation>
    <scope>NUCLEOTIDE SEQUENCE [LARGE SCALE GENOMIC DNA]</scope>
    <source>
        <strain evidence="3">JCM 19173</strain>
    </source>
</reference>
<dbReference type="InterPro" id="IPR050678">
    <property type="entry name" value="DNA_Partitioning_ATPase"/>
</dbReference>
<dbReference type="EMBL" id="BMPE01000001">
    <property type="protein sequence ID" value="GGK88497.1"/>
    <property type="molecule type" value="Genomic_DNA"/>
</dbReference>
<dbReference type="PIRSF" id="PIRSF009320">
    <property type="entry name" value="Nuc_binding_HP_1000"/>
    <property type="match status" value="1"/>
</dbReference>
<dbReference type="Gene3D" id="3.40.50.300">
    <property type="entry name" value="P-loop containing nucleotide triphosphate hydrolases"/>
    <property type="match status" value="1"/>
</dbReference>
<dbReference type="CDD" id="cd02042">
    <property type="entry name" value="ParAB_family"/>
    <property type="match status" value="1"/>
</dbReference>
<dbReference type="PANTHER" id="PTHR13696:SF96">
    <property type="entry name" value="COBQ_COBB_MIND_PARA NUCLEOTIDE BINDING DOMAIN-CONTAINING PROTEIN"/>
    <property type="match status" value="1"/>
</dbReference>
<organism evidence="2 3">
    <name type="scientific">Deinococcus radiotolerans</name>
    <dbReference type="NCBI Taxonomy" id="1309407"/>
    <lineage>
        <taxon>Bacteria</taxon>
        <taxon>Thermotogati</taxon>
        <taxon>Deinococcota</taxon>
        <taxon>Deinococci</taxon>
        <taxon>Deinococcales</taxon>
        <taxon>Deinococcaceae</taxon>
        <taxon>Deinococcus</taxon>
    </lineage>
</organism>
<proteinExistence type="predicted"/>
<dbReference type="SUPFAM" id="SSF52540">
    <property type="entry name" value="P-loop containing nucleoside triphosphate hydrolases"/>
    <property type="match status" value="1"/>
</dbReference>
<comment type="caution">
    <text evidence="2">The sequence shown here is derived from an EMBL/GenBank/DDBJ whole genome shotgun (WGS) entry which is preliminary data.</text>
</comment>
<evidence type="ECO:0000313" key="3">
    <source>
        <dbReference type="Proteomes" id="UP000604341"/>
    </source>
</evidence>
<dbReference type="InterPro" id="IPR027417">
    <property type="entry name" value="P-loop_NTPase"/>
</dbReference>
<name>A0ABQ2FGZ0_9DEIO</name>
<evidence type="ECO:0000313" key="2">
    <source>
        <dbReference type="EMBL" id="GGK88497.1"/>
    </source>
</evidence>
<evidence type="ECO:0000259" key="1">
    <source>
        <dbReference type="Pfam" id="PF01656"/>
    </source>
</evidence>
<protein>
    <submittedName>
        <fullName evidence="2">Chromosome partitioning protein ParA</fullName>
    </submittedName>
</protein>
<dbReference type="Pfam" id="PF01656">
    <property type="entry name" value="CbiA"/>
    <property type="match status" value="1"/>
</dbReference>
<dbReference type="InterPro" id="IPR002586">
    <property type="entry name" value="CobQ/CobB/MinD/ParA_Nub-bd_dom"/>
</dbReference>
<feature type="domain" description="CobQ/CobB/MinD/ParA nucleotide binding" evidence="1">
    <location>
        <begin position="30"/>
        <end position="66"/>
    </location>
</feature>
<sequence>MGTAPFRSRQLTWARPGVCYASGHMARVAAITSEKGGVGKSTLAVHLAGAAHAQGQNVLLVDEDGRVGSSLRWAQRAGALPFPVVAADEVKPKKLAAFDLVLIDTEGRPRRKDLRQLAERADLILVPSGVSPLEVDATRELLDFLTEEGAARQSRVILTRVPPVGHAAELLREDLREGGVTVCNTLVRSYLAYQRAAELGVLARDVRDPRALAAWADIETLSRELW</sequence>
<gene>
    <name evidence="2" type="ORF">GCM10010844_03720</name>
</gene>
<dbReference type="PANTHER" id="PTHR13696">
    <property type="entry name" value="P-LOOP CONTAINING NUCLEOSIDE TRIPHOSPHATE HYDROLASE"/>
    <property type="match status" value="1"/>
</dbReference>
<dbReference type="Proteomes" id="UP000604341">
    <property type="component" value="Unassembled WGS sequence"/>
</dbReference>
<accession>A0ABQ2FGZ0</accession>